<organism evidence="1 2">
    <name type="scientific">Helicobacter pylori NQ4076</name>
    <dbReference type="NCBI Taxonomy" id="992029"/>
    <lineage>
        <taxon>Bacteria</taxon>
        <taxon>Pseudomonadati</taxon>
        <taxon>Campylobacterota</taxon>
        <taxon>Epsilonproteobacteria</taxon>
        <taxon>Campylobacterales</taxon>
        <taxon>Helicobacteraceae</taxon>
        <taxon>Helicobacter</taxon>
    </lineage>
</organism>
<dbReference type="AlphaFoldDB" id="I9QJY6"/>
<dbReference type="GO" id="GO:0016853">
    <property type="term" value="F:isomerase activity"/>
    <property type="evidence" value="ECO:0007669"/>
    <property type="project" value="UniProtKB-KW"/>
</dbReference>
<proteinExistence type="predicted"/>
<dbReference type="RefSeq" id="WP_001875416.1">
    <property type="nucleotide sequence ID" value="NZ_AKNX01000002.1"/>
</dbReference>
<dbReference type="EMBL" id="AKNX01000002">
    <property type="protein sequence ID" value="EJB34801.1"/>
    <property type="molecule type" value="Genomic_DNA"/>
</dbReference>
<keyword evidence="1" id="KW-0413">Isomerase</keyword>
<protein>
    <submittedName>
        <fullName evidence="1">Pseudouridine synthase domain protein</fullName>
        <ecNumber evidence="1">5.4.99.-</ecNumber>
    </submittedName>
</protein>
<dbReference type="Proteomes" id="UP000004074">
    <property type="component" value="Unassembled WGS sequence"/>
</dbReference>
<accession>I9QJY6</accession>
<gene>
    <name evidence="1" type="ORF">HPNQ4076_1059</name>
</gene>
<evidence type="ECO:0000313" key="2">
    <source>
        <dbReference type="Proteomes" id="UP000004074"/>
    </source>
</evidence>
<evidence type="ECO:0000313" key="1">
    <source>
        <dbReference type="EMBL" id="EJB34801.1"/>
    </source>
</evidence>
<dbReference type="PATRIC" id="fig|992029.3.peg.1028"/>
<reference evidence="1 2" key="1">
    <citation type="journal article" date="2013" name="Pathog. Dis.">
        <title>Genome sequences of 65 Helicobacter pylori strains isolated from asymptomatic individuals and patients with gastric cancer, peptic ulcer disease, or gastritis.</title>
        <authorList>
            <person name="Blanchard T.G."/>
            <person name="Czinn S.J."/>
            <person name="Correa P."/>
            <person name="Nakazawa T."/>
            <person name="Keelan M."/>
            <person name="Morningstar L."/>
            <person name="Santana-Cruz I."/>
            <person name="Maroo A."/>
            <person name="McCracken C."/>
            <person name="Shefchek K."/>
            <person name="Daugherty S."/>
            <person name="Song Y."/>
            <person name="Fraser C.M."/>
            <person name="Fricke W.F."/>
        </authorList>
    </citation>
    <scope>NUCLEOTIDE SEQUENCE [LARGE SCALE GENOMIC DNA]</scope>
    <source>
        <strain evidence="1 2">NQ4076</strain>
    </source>
</reference>
<sequence length="41" mass="4558">MEKAYKILSVQENISHKKAKALIDLGLVSVGGKNKRIARLH</sequence>
<name>I9QJY6_HELPX</name>
<dbReference type="EC" id="5.4.99.-" evidence="1"/>
<comment type="caution">
    <text evidence="1">The sequence shown here is derived from an EMBL/GenBank/DDBJ whole genome shotgun (WGS) entry which is preliminary data.</text>
</comment>